<dbReference type="Pfam" id="PF00018">
    <property type="entry name" value="SH3_1"/>
    <property type="match status" value="1"/>
</dbReference>
<keyword evidence="2 9" id="KW-0728">SH3 domain</keyword>
<feature type="repeat" description="ANK" evidence="8">
    <location>
        <begin position="86"/>
        <end position="114"/>
    </location>
</feature>
<comment type="function">
    <text evidence="6">Induces bone resorption, acting probably through a signaling cascade which results in the secretion of factor(s) enhancing osteoclast formation and activity.</text>
</comment>
<dbReference type="STRING" id="1344416.A0A139A381"/>
<dbReference type="InterPro" id="IPR036028">
    <property type="entry name" value="SH3-like_dom_sf"/>
</dbReference>
<feature type="region of interest" description="Disordered" evidence="10">
    <location>
        <begin position="1"/>
        <end position="22"/>
    </location>
</feature>
<dbReference type="PRINTS" id="PR00452">
    <property type="entry name" value="SH3DOMAIN"/>
</dbReference>
<accession>A0A139A381</accession>
<dbReference type="OrthoDB" id="2093799at2759"/>
<dbReference type="PROSITE" id="PS50297">
    <property type="entry name" value="ANK_REP_REGION"/>
    <property type="match status" value="1"/>
</dbReference>
<dbReference type="Gene3D" id="1.25.40.20">
    <property type="entry name" value="Ankyrin repeat-containing domain"/>
    <property type="match status" value="1"/>
</dbReference>
<reference evidence="12 13" key="1">
    <citation type="journal article" date="2015" name="Genome Biol. Evol.">
        <title>Phylogenomic analyses indicate that early fungi evolved digesting cell walls of algal ancestors of land plants.</title>
        <authorList>
            <person name="Chang Y."/>
            <person name="Wang S."/>
            <person name="Sekimoto S."/>
            <person name="Aerts A.L."/>
            <person name="Choi C."/>
            <person name="Clum A."/>
            <person name="LaButti K.M."/>
            <person name="Lindquist E.A."/>
            <person name="Yee Ngan C."/>
            <person name="Ohm R.A."/>
            <person name="Salamov A.A."/>
            <person name="Grigoriev I.V."/>
            <person name="Spatafora J.W."/>
            <person name="Berbee M.L."/>
        </authorList>
    </citation>
    <scope>NUCLEOTIDE SEQUENCE [LARGE SCALE GENOMIC DNA]</scope>
    <source>
        <strain evidence="12 13">JEL478</strain>
    </source>
</reference>
<dbReference type="SUPFAM" id="SSF48403">
    <property type="entry name" value="Ankyrin repeat"/>
    <property type="match status" value="1"/>
</dbReference>
<dbReference type="SMART" id="SM00326">
    <property type="entry name" value="SH3"/>
    <property type="match status" value="1"/>
</dbReference>
<feature type="domain" description="SH3" evidence="11">
    <location>
        <begin position="23"/>
        <end position="81"/>
    </location>
</feature>
<dbReference type="Gene3D" id="2.30.30.40">
    <property type="entry name" value="SH3 Domains"/>
    <property type="match status" value="1"/>
</dbReference>
<evidence type="ECO:0000256" key="6">
    <source>
        <dbReference type="ARBA" id="ARBA00037432"/>
    </source>
</evidence>
<dbReference type="SMART" id="SM00248">
    <property type="entry name" value="ANK"/>
    <property type="match status" value="3"/>
</dbReference>
<evidence type="ECO:0000256" key="2">
    <source>
        <dbReference type="ARBA" id="ARBA00022443"/>
    </source>
</evidence>
<evidence type="ECO:0000256" key="8">
    <source>
        <dbReference type="PROSITE-ProRule" id="PRU00023"/>
    </source>
</evidence>
<name>A0A139A381_GONPJ</name>
<dbReference type="InterPro" id="IPR002110">
    <property type="entry name" value="Ankyrin_rpt"/>
</dbReference>
<evidence type="ECO:0000256" key="3">
    <source>
        <dbReference type="ARBA" id="ARBA00022490"/>
    </source>
</evidence>
<keyword evidence="13" id="KW-1185">Reference proteome</keyword>
<feature type="repeat" description="ANK" evidence="8">
    <location>
        <begin position="115"/>
        <end position="147"/>
    </location>
</feature>
<keyword evidence="4" id="KW-0677">Repeat</keyword>
<evidence type="ECO:0000256" key="1">
    <source>
        <dbReference type="ARBA" id="ARBA00004496"/>
    </source>
</evidence>
<evidence type="ECO:0000256" key="10">
    <source>
        <dbReference type="SAM" id="MobiDB-lite"/>
    </source>
</evidence>
<dbReference type="PROSITE" id="PS50002">
    <property type="entry name" value="SH3"/>
    <property type="match status" value="1"/>
</dbReference>
<dbReference type="PANTHER" id="PTHR24155:SF10">
    <property type="entry name" value="OSTEOCLAST-STIMULATING FACTOR 1"/>
    <property type="match status" value="1"/>
</dbReference>
<evidence type="ECO:0000256" key="5">
    <source>
        <dbReference type="ARBA" id="ARBA00023043"/>
    </source>
</evidence>
<dbReference type="GO" id="GO:0007165">
    <property type="term" value="P:signal transduction"/>
    <property type="evidence" value="ECO:0007669"/>
    <property type="project" value="TreeGrafter"/>
</dbReference>
<dbReference type="OMA" id="XARTDLR"/>
<evidence type="ECO:0000256" key="9">
    <source>
        <dbReference type="PROSITE-ProRule" id="PRU00192"/>
    </source>
</evidence>
<gene>
    <name evidence="12" type="ORF">M427DRAFT_147913</name>
</gene>
<dbReference type="Proteomes" id="UP000070544">
    <property type="component" value="Unassembled WGS sequence"/>
</dbReference>
<sequence>MSTTTAAASRGGRPAPPRPRRKPSILVVRASYDYTANSEAELSFSEGDTLYIVEKEGEWWKARKDGEEGYVPASYVAAHTAPINHPVHEACKRGNADFLRELLAQGASVNELDFASNVPLHWACRSGKDECVALLLEKNPVVDQANNIGDTPLHSAAWGGHANCAEQLLNHAHANHSPTFVLEMLTARNRAGETPSDVTRGVEVKAVLQRWERIATQESGGKGISASFEALAGESDDEGDD</sequence>
<feature type="region of interest" description="Disordered" evidence="10">
    <location>
        <begin position="218"/>
        <end position="241"/>
    </location>
</feature>
<evidence type="ECO:0000256" key="7">
    <source>
        <dbReference type="ARBA" id="ARBA00040640"/>
    </source>
</evidence>
<comment type="subcellular location">
    <subcellularLocation>
        <location evidence="1">Cytoplasm</location>
    </subcellularLocation>
</comment>
<organism evidence="12 13">
    <name type="scientific">Gonapodya prolifera (strain JEL478)</name>
    <name type="common">Monoblepharis prolifera</name>
    <dbReference type="NCBI Taxonomy" id="1344416"/>
    <lineage>
        <taxon>Eukaryota</taxon>
        <taxon>Fungi</taxon>
        <taxon>Fungi incertae sedis</taxon>
        <taxon>Chytridiomycota</taxon>
        <taxon>Chytridiomycota incertae sedis</taxon>
        <taxon>Monoblepharidomycetes</taxon>
        <taxon>Monoblepharidales</taxon>
        <taxon>Gonapodyaceae</taxon>
        <taxon>Gonapodya</taxon>
    </lineage>
</organism>
<dbReference type="AlphaFoldDB" id="A0A139A381"/>
<evidence type="ECO:0000313" key="12">
    <source>
        <dbReference type="EMBL" id="KXS11276.1"/>
    </source>
</evidence>
<dbReference type="Pfam" id="PF12796">
    <property type="entry name" value="Ank_2"/>
    <property type="match status" value="1"/>
</dbReference>
<feature type="compositionally biased region" description="Low complexity" evidence="10">
    <location>
        <begin position="1"/>
        <end position="13"/>
    </location>
</feature>
<evidence type="ECO:0000256" key="4">
    <source>
        <dbReference type="ARBA" id="ARBA00022737"/>
    </source>
</evidence>
<evidence type="ECO:0000313" key="13">
    <source>
        <dbReference type="Proteomes" id="UP000070544"/>
    </source>
</evidence>
<evidence type="ECO:0000259" key="11">
    <source>
        <dbReference type="PROSITE" id="PS50002"/>
    </source>
</evidence>
<proteinExistence type="predicted"/>
<dbReference type="InterPro" id="IPR036770">
    <property type="entry name" value="Ankyrin_rpt-contain_sf"/>
</dbReference>
<keyword evidence="3" id="KW-0963">Cytoplasm</keyword>
<dbReference type="InterPro" id="IPR001452">
    <property type="entry name" value="SH3_domain"/>
</dbReference>
<dbReference type="GO" id="GO:0005737">
    <property type="term" value="C:cytoplasm"/>
    <property type="evidence" value="ECO:0007669"/>
    <property type="project" value="UniProtKB-SubCell"/>
</dbReference>
<dbReference type="SUPFAM" id="SSF50044">
    <property type="entry name" value="SH3-domain"/>
    <property type="match status" value="1"/>
</dbReference>
<keyword evidence="5 8" id="KW-0040">ANK repeat</keyword>
<dbReference type="EMBL" id="KQ965804">
    <property type="protein sequence ID" value="KXS11276.1"/>
    <property type="molecule type" value="Genomic_DNA"/>
</dbReference>
<dbReference type="FunFam" id="2.30.30.40:FF:000072">
    <property type="entry name" value="Unconventional Myosin IB"/>
    <property type="match status" value="1"/>
</dbReference>
<protein>
    <recommendedName>
        <fullName evidence="7">Osteoclast-stimulating factor 1</fullName>
    </recommendedName>
</protein>
<dbReference type="PROSITE" id="PS50088">
    <property type="entry name" value="ANK_REPEAT"/>
    <property type="match status" value="2"/>
</dbReference>
<dbReference type="PANTHER" id="PTHR24155">
    <property type="entry name" value="OSTEOCLAST-STIMULATING FACTOR 1"/>
    <property type="match status" value="1"/>
</dbReference>